<dbReference type="EMBL" id="JARQWQ010000028">
    <property type="protein sequence ID" value="KAK2562597.1"/>
    <property type="molecule type" value="Genomic_DNA"/>
</dbReference>
<keyword evidence="2" id="KW-1185">Reference proteome</keyword>
<sequence length="245" mass="28066">MTWNALLFASREPNVFYTAEYEIQMEEPAVEIKDYDERDELLGDHALLYLLFLALRHTRGDVSDDIANDAMELAGNLNGRRELILAGVANDNTWCFLTVQIILKLPILYILSWRKIKAVFETTAFIFEATVVNKAALSVVKLISRPVRYDFWSSFEVVSCGTPSMFFGIGTLTRLKELKECLTRSVYPMQLQRKVVVEARKRHEESTSTDEQTLKGGAPVTSKFLSEMRQEYIGRGYFWSKTPNV</sequence>
<comment type="caution">
    <text evidence="1">The sequence shown here is derived from an EMBL/GenBank/DDBJ whole genome shotgun (WGS) entry which is preliminary data.</text>
</comment>
<dbReference type="Proteomes" id="UP001249851">
    <property type="component" value="Unassembled WGS sequence"/>
</dbReference>
<accession>A0AAD9QJU6</accession>
<dbReference type="AlphaFoldDB" id="A0AAD9QJU6"/>
<evidence type="ECO:0000313" key="2">
    <source>
        <dbReference type="Proteomes" id="UP001249851"/>
    </source>
</evidence>
<name>A0AAD9QJU6_ACRCE</name>
<gene>
    <name evidence="1" type="ORF">P5673_014282</name>
</gene>
<organism evidence="1 2">
    <name type="scientific">Acropora cervicornis</name>
    <name type="common">Staghorn coral</name>
    <dbReference type="NCBI Taxonomy" id="6130"/>
    <lineage>
        <taxon>Eukaryota</taxon>
        <taxon>Metazoa</taxon>
        <taxon>Cnidaria</taxon>
        <taxon>Anthozoa</taxon>
        <taxon>Hexacorallia</taxon>
        <taxon>Scleractinia</taxon>
        <taxon>Astrocoeniina</taxon>
        <taxon>Acroporidae</taxon>
        <taxon>Acropora</taxon>
    </lineage>
</organism>
<reference evidence="1" key="1">
    <citation type="journal article" date="2023" name="G3 (Bethesda)">
        <title>Whole genome assembly and annotation of the endangered Caribbean coral Acropora cervicornis.</title>
        <authorList>
            <person name="Selwyn J.D."/>
            <person name="Vollmer S.V."/>
        </authorList>
    </citation>
    <scope>NUCLEOTIDE SEQUENCE</scope>
    <source>
        <strain evidence="1">K2</strain>
    </source>
</reference>
<proteinExistence type="predicted"/>
<reference evidence="1" key="2">
    <citation type="journal article" date="2023" name="Science">
        <title>Genomic signatures of disease resistance in endangered staghorn corals.</title>
        <authorList>
            <person name="Vollmer S.V."/>
            <person name="Selwyn J.D."/>
            <person name="Despard B.A."/>
            <person name="Roesel C.L."/>
        </authorList>
    </citation>
    <scope>NUCLEOTIDE SEQUENCE</scope>
    <source>
        <strain evidence="1">K2</strain>
    </source>
</reference>
<evidence type="ECO:0000313" key="1">
    <source>
        <dbReference type="EMBL" id="KAK2562597.1"/>
    </source>
</evidence>
<protein>
    <submittedName>
        <fullName evidence="1">Uncharacterized protein</fullName>
    </submittedName>
</protein>